<dbReference type="Proteomes" id="UP000011863">
    <property type="component" value="Chromosome"/>
</dbReference>
<feature type="active site" evidence="8">
    <location>
        <position position="774"/>
    </location>
</feature>
<evidence type="ECO:0000256" key="2">
    <source>
        <dbReference type="ARBA" id="ARBA00010139"/>
    </source>
</evidence>
<dbReference type="Pfam" id="PF07859">
    <property type="entry name" value="Abhydrolase_3"/>
    <property type="match status" value="1"/>
</dbReference>
<comment type="cofactor">
    <cofactor evidence="1">
        <name>FAD</name>
        <dbReference type="ChEBI" id="CHEBI:57692"/>
    </cofactor>
</comment>
<dbReference type="Pfam" id="PF13738">
    <property type="entry name" value="Pyr_redox_3"/>
    <property type="match status" value="1"/>
</dbReference>
<keyword evidence="6" id="KW-0560">Oxidoreductase</keyword>
<dbReference type="OrthoDB" id="9803828at2"/>
<evidence type="ECO:0000256" key="4">
    <source>
        <dbReference type="ARBA" id="ARBA00022827"/>
    </source>
</evidence>
<keyword evidence="12" id="KW-1185">Reference proteome</keyword>
<feature type="domain" description="Alpha/beta hydrolase fold-3" evidence="10">
    <location>
        <begin position="696"/>
        <end position="900"/>
    </location>
</feature>
<dbReference type="KEGG" id="aym:YM304_32700"/>
<evidence type="ECO:0000313" key="12">
    <source>
        <dbReference type="Proteomes" id="UP000011863"/>
    </source>
</evidence>
<dbReference type="PANTHER" id="PTHR43098">
    <property type="entry name" value="L-ORNITHINE N(5)-MONOOXYGENASE-RELATED"/>
    <property type="match status" value="1"/>
</dbReference>
<name>A0A6C7E7D1_ILUCY</name>
<protein>
    <submittedName>
        <fullName evidence="11">Putative flavin-containing monooxygenase/esterase</fullName>
    </submittedName>
</protein>
<evidence type="ECO:0000256" key="9">
    <source>
        <dbReference type="SAM" id="MobiDB-lite"/>
    </source>
</evidence>
<gene>
    <name evidence="11" type="ORF">YM304_32700</name>
</gene>
<evidence type="ECO:0000256" key="8">
    <source>
        <dbReference type="PROSITE-ProRule" id="PRU10038"/>
    </source>
</evidence>
<dbReference type="PANTHER" id="PTHR43098:SF4">
    <property type="entry name" value="BLR3857 PROTEIN"/>
    <property type="match status" value="1"/>
</dbReference>
<feature type="region of interest" description="Disordered" evidence="9">
    <location>
        <begin position="26"/>
        <end position="53"/>
    </location>
</feature>
<keyword evidence="7 11" id="KW-0503">Monooxygenase</keyword>
<evidence type="ECO:0000256" key="6">
    <source>
        <dbReference type="ARBA" id="ARBA00023002"/>
    </source>
</evidence>
<keyword evidence="5" id="KW-0521">NADP</keyword>
<evidence type="ECO:0000256" key="1">
    <source>
        <dbReference type="ARBA" id="ARBA00001974"/>
    </source>
</evidence>
<dbReference type="InterPro" id="IPR029058">
    <property type="entry name" value="AB_hydrolase_fold"/>
</dbReference>
<evidence type="ECO:0000256" key="5">
    <source>
        <dbReference type="ARBA" id="ARBA00022857"/>
    </source>
</evidence>
<dbReference type="InterPro" id="IPR013094">
    <property type="entry name" value="AB_hydrolase_3"/>
</dbReference>
<sequence>MLNSNSPLAEVRAKYDAERDKRIRRDGNDQFTPIAGDLEEFGADPHADGSTRTEPITDWTEVVIIGAGFGGLTVAGRLKAAGVTDLRIVEKGSNVGGAWYWNRYPGVQCDIESYIYLPLLEETGYMPSLKYAFGDEIRQHCERIAQHFDLYDQAVFSTEVTEVAWDPAAKEWTVHTSNGDAMRARHVVMANGPLNRPKLPGIPGITTFGGHMFHTSRWDYEYTGGNQHGGLDRLADKKVAVVGTGATALQCIPHVAEGAEHLYVVQRTPSAVDERNNKPTDPEWVASLEPGWQRHRADNFLALWSMRDEPEDLVDDMWCDLRRRVSSDIVPKIASGEATLDDVPELAERVDFESMQSIRDRVERLVEDPETAEMLKPYYRKLCKRPAFHDEYLPTFNRENVTLVDTNGQGVERIDETGFVVDGAHYEVDCIIFATGFEVGTTYTRRSGYDIVGTDGVRLSEKWADAPSTFFGIQAADFPNLFFTSSIQGSTGINLTQTLDEQAQHIAHAIGRGHELDAQVIEVTADAEAAWVERIRLSGVETRRDFLGSCTPGYYNGEGGEGGAKGFWEHEFAGTALDFFEILRDWRATKHLPGLLVDGKALEATPDDDRHVRSLESVHVRLAPEMRRIIEARASHARPPLPELGVDVARQGFAAAAKAGRSGPSIEEVRDIEIESAEGSIPARLYVDGASASDVIVYFHGGGWTVGSVDDYDAPMRRLAATTGAAVLSVGYRLAPEDPFPAAVDDAWTSLRWAAAHMDELGGERGSLTVAGDSAGANLAAVMALRARDHDIELAGQVLLYPSVSGDAEAPYLDEFSSPFLTKAEIQWFYDQYVPRRDDRTDPDFAPLLADSHADVAPALIVTAEFDLFRQEGVRYRDALRAAGVPVVYRDYLGAMHGWFTVADGSHLAEKVHRDIAEFVRENAGDSAAAGR</sequence>
<dbReference type="FunFam" id="3.50.50.60:FF:000341">
    <property type="entry name" value="Baeyer-Villiger monooxygenase"/>
    <property type="match status" value="1"/>
</dbReference>
<reference evidence="11 12" key="1">
    <citation type="journal article" date="2013" name="Int. J. Syst. Evol. Microbiol.">
        <title>Ilumatobacter nonamiense sp. nov. and Ilumatobacter coccineum sp. nov., isolated from seashore sand.</title>
        <authorList>
            <person name="Matsumoto A."/>
            <person name="Kasai H."/>
            <person name="Matsuo Y."/>
            <person name="Shizuri Y."/>
            <person name="Ichikawa N."/>
            <person name="Fujita N."/>
            <person name="Omura S."/>
            <person name="Takahashi Y."/>
        </authorList>
    </citation>
    <scope>NUCLEOTIDE SEQUENCE [LARGE SCALE GENOMIC DNA]</scope>
    <source>
        <strain evidence="12">NBRC 103263 / KCTC 29153 / YM16-304</strain>
    </source>
</reference>
<dbReference type="InterPro" id="IPR036188">
    <property type="entry name" value="FAD/NAD-bd_sf"/>
</dbReference>
<dbReference type="SUPFAM" id="SSF51905">
    <property type="entry name" value="FAD/NAD(P)-binding domain"/>
    <property type="match status" value="1"/>
</dbReference>
<proteinExistence type="inferred from homology"/>
<dbReference type="EMBL" id="AP012057">
    <property type="protein sequence ID" value="BAN03584.1"/>
    <property type="molecule type" value="Genomic_DNA"/>
</dbReference>
<dbReference type="PROSITE" id="PS01174">
    <property type="entry name" value="LIPASE_GDXG_SER"/>
    <property type="match status" value="1"/>
</dbReference>
<dbReference type="AlphaFoldDB" id="A0A6C7E7D1"/>
<dbReference type="RefSeq" id="WP_015442831.1">
    <property type="nucleotide sequence ID" value="NC_020520.1"/>
</dbReference>
<evidence type="ECO:0000256" key="3">
    <source>
        <dbReference type="ARBA" id="ARBA00022630"/>
    </source>
</evidence>
<evidence type="ECO:0000259" key="10">
    <source>
        <dbReference type="Pfam" id="PF07859"/>
    </source>
</evidence>
<accession>A0A6C7E7D1</accession>
<dbReference type="GO" id="GO:0016709">
    <property type="term" value="F:oxidoreductase activity, acting on paired donors, with incorporation or reduction of molecular oxygen, NAD(P)H as one donor, and incorporation of one atom of oxygen"/>
    <property type="evidence" value="ECO:0007669"/>
    <property type="project" value="UniProtKB-ARBA"/>
</dbReference>
<keyword evidence="4" id="KW-0274">FAD</keyword>
<evidence type="ECO:0000313" key="11">
    <source>
        <dbReference type="EMBL" id="BAN03584.1"/>
    </source>
</evidence>
<dbReference type="GO" id="GO:0016787">
    <property type="term" value="F:hydrolase activity"/>
    <property type="evidence" value="ECO:0007669"/>
    <property type="project" value="InterPro"/>
</dbReference>
<dbReference type="Gene3D" id="3.50.50.60">
    <property type="entry name" value="FAD/NAD(P)-binding domain"/>
    <property type="match status" value="2"/>
</dbReference>
<dbReference type="InterPro" id="IPR033140">
    <property type="entry name" value="Lipase_GDXG_put_SER_AS"/>
</dbReference>
<evidence type="ECO:0000256" key="7">
    <source>
        <dbReference type="ARBA" id="ARBA00023033"/>
    </source>
</evidence>
<keyword evidence="3" id="KW-0285">Flavoprotein</keyword>
<dbReference type="Gene3D" id="3.40.50.1820">
    <property type="entry name" value="alpha/beta hydrolase"/>
    <property type="match status" value="1"/>
</dbReference>
<dbReference type="SUPFAM" id="SSF53474">
    <property type="entry name" value="alpha/beta-Hydrolases"/>
    <property type="match status" value="1"/>
</dbReference>
<organism evidence="11 12">
    <name type="scientific">Ilumatobacter coccineus (strain NBRC 103263 / KCTC 29153 / YM16-304)</name>
    <dbReference type="NCBI Taxonomy" id="1313172"/>
    <lineage>
        <taxon>Bacteria</taxon>
        <taxon>Bacillati</taxon>
        <taxon>Actinomycetota</taxon>
        <taxon>Acidimicrobiia</taxon>
        <taxon>Acidimicrobiales</taxon>
        <taxon>Ilumatobacteraceae</taxon>
        <taxon>Ilumatobacter</taxon>
    </lineage>
</organism>
<dbReference type="InterPro" id="IPR050775">
    <property type="entry name" value="FAD-binding_Monooxygenases"/>
</dbReference>
<comment type="similarity">
    <text evidence="2">Belongs to the FAD-binding monooxygenase family.</text>
</comment>